<comment type="subunit">
    <text evidence="12">Monomer and homodimer.</text>
</comment>
<feature type="binding site" evidence="12">
    <location>
        <position position="263"/>
    </location>
    <ligand>
        <name>[4Fe-4S] cluster</name>
        <dbReference type="ChEBI" id="CHEBI:49883"/>
        <label>2</label>
        <note>4Fe-4S-substrate</note>
    </ligand>
</feature>
<dbReference type="SFLD" id="SFLDG01386">
    <property type="entry name" value="main_SPASM_domain-containing"/>
    <property type="match status" value="1"/>
</dbReference>
<keyword evidence="3 12" id="KW-0949">S-adenosyl-L-methionine</keyword>
<evidence type="ECO:0000256" key="5">
    <source>
        <dbReference type="ARBA" id="ARBA00022741"/>
    </source>
</evidence>
<feature type="binding site" evidence="12">
    <location>
        <begin position="265"/>
        <end position="267"/>
    </location>
    <ligand>
        <name>GTP</name>
        <dbReference type="ChEBI" id="CHEBI:37565"/>
    </ligand>
</feature>
<evidence type="ECO:0000256" key="3">
    <source>
        <dbReference type="ARBA" id="ARBA00022691"/>
    </source>
</evidence>
<dbReference type="SFLD" id="SFLDG01383">
    <property type="entry name" value="cyclic_pyranopterin_phosphate"/>
    <property type="match status" value="1"/>
</dbReference>
<keyword evidence="15" id="KW-1185">Reference proteome</keyword>
<dbReference type="InterPro" id="IPR010505">
    <property type="entry name" value="MoaA_twitch"/>
</dbReference>
<dbReference type="InterPro" id="IPR040064">
    <property type="entry name" value="MoaA-like"/>
</dbReference>
<reference evidence="14 15" key="1">
    <citation type="submission" date="2018-11" db="EMBL/GenBank/DDBJ databases">
        <title>The draft genome sequence of Amphritea balenae JAMM 1525T.</title>
        <authorList>
            <person name="Fang Z."/>
            <person name="Zhang Y."/>
            <person name="Han X."/>
        </authorList>
    </citation>
    <scope>NUCLEOTIDE SEQUENCE [LARGE SCALE GENOMIC DNA]</scope>
    <source>
        <strain evidence="14 15">JAMM 1525</strain>
    </source>
</reference>
<feature type="binding site" evidence="12">
    <location>
        <position position="74"/>
    </location>
    <ligand>
        <name>S-adenosyl-L-methionine</name>
        <dbReference type="ChEBI" id="CHEBI:59789"/>
    </ligand>
</feature>
<dbReference type="InterPro" id="IPR007197">
    <property type="entry name" value="rSAM"/>
</dbReference>
<keyword evidence="10 12" id="KW-0456">Lyase</keyword>
<comment type="cofactor">
    <cofactor evidence="12">
        <name>[4Fe-4S] cluster</name>
        <dbReference type="ChEBI" id="CHEBI:49883"/>
    </cofactor>
    <text evidence="12">Binds 2 [4Fe-4S] clusters. Binds 1 [4Fe-4S] cluster coordinated with 3 cysteines and an exchangeable S-adenosyl-L-methionine and 1 [4Fe-4S] cluster coordinated with 3 cysteines and the GTP-derived substrate.</text>
</comment>
<evidence type="ECO:0000259" key="13">
    <source>
        <dbReference type="PROSITE" id="PS51918"/>
    </source>
</evidence>
<evidence type="ECO:0000256" key="9">
    <source>
        <dbReference type="ARBA" id="ARBA00023150"/>
    </source>
</evidence>
<protein>
    <recommendedName>
        <fullName evidence="1 12">GTP 3',8-cyclase</fullName>
        <ecNumber evidence="1 12">4.1.99.22</ecNumber>
    </recommendedName>
    <alternativeName>
        <fullName evidence="12">Molybdenum cofactor biosynthesis protein A</fullName>
    </alternativeName>
</protein>
<dbReference type="UniPathway" id="UPA00344"/>
<dbReference type="HAMAP" id="MF_01225_B">
    <property type="entry name" value="MoaA_B"/>
    <property type="match status" value="1"/>
</dbReference>
<comment type="caution">
    <text evidence="14">The sequence shown here is derived from an EMBL/GenBank/DDBJ whole genome shotgun (WGS) entry which is preliminary data.</text>
</comment>
<dbReference type="RefSeq" id="WP_124928101.1">
    <property type="nucleotide sequence ID" value="NZ_BMOH01000009.1"/>
</dbReference>
<evidence type="ECO:0000256" key="7">
    <source>
        <dbReference type="ARBA" id="ARBA00023014"/>
    </source>
</evidence>
<feature type="binding site" evidence="12">
    <location>
        <position position="196"/>
    </location>
    <ligand>
        <name>S-adenosyl-L-methionine</name>
        <dbReference type="ChEBI" id="CHEBI:59789"/>
    </ligand>
</feature>
<dbReference type="SFLD" id="SFLDG01067">
    <property type="entry name" value="SPASM/twitch_domain_containing"/>
    <property type="match status" value="1"/>
</dbReference>
<dbReference type="EMBL" id="RQXV01000019">
    <property type="protein sequence ID" value="RRC96710.1"/>
    <property type="molecule type" value="Genomic_DNA"/>
</dbReference>
<feature type="binding site" evidence="12">
    <location>
        <position position="162"/>
    </location>
    <ligand>
        <name>GTP</name>
        <dbReference type="ChEBI" id="CHEBI:37565"/>
    </ligand>
</feature>
<evidence type="ECO:0000256" key="6">
    <source>
        <dbReference type="ARBA" id="ARBA00023004"/>
    </source>
</evidence>
<evidence type="ECO:0000256" key="12">
    <source>
        <dbReference type="HAMAP-Rule" id="MF_01225"/>
    </source>
</evidence>
<feature type="binding site" evidence="12">
    <location>
        <position position="21"/>
    </location>
    <ligand>
        <name>GTP</name>
        <dbReference type="ChEBI" id="CHEBI:37565"/>
    </ligand>
</feature>
<evidence type="ECO:0000313" key="15">
    <source>
        <dbReference type="Proteomes" id="UP000267535"/>
    </source>
</evidence>
<evidence type="ECO:0000256" key="2">
    <source>
        <dbReference type="ARBA" id="ARBA00022485"/>
    </source>
</evidence>
<keyword evidence="5 12" id="KW-0547">Nucleotide-binding</keyword>
<dbReference type="GO" id="GO:0051539">
    <property type="term" value="F:4 iron, 4 sulfur cluster binding"/>
    <property type="evidence" value="ECO:0007669"/>
    <property type="project" value="UniProtKB-UniRule"/>
</dbReference>
<dbReference type="GO" id="GO:0005525">
    <property type="term" value="F:GTP binding"/>
    <property type="evidence" value="ECO:0007669"/>
    <property type="project" value="UniProtKB-UniRule"/>
</dbReference>
<dbReference type="OrthoDB" id="9763993at2"/>
<keyword evidence="6 12" id="KW-0408">Iron</keyword>
<dbReference type="InterPro" id="IPR013785">
    <property type="entry name" value="Aldolase_TIM"/>
</dbReference>
<comment type="function">
    <text evidence="12">Catalyzes the cyclization of GTP to (8S)-3',8-cyclo-7,8-dihydroguanosine 5'-triphosphate.</text>
</comment>
<feature type="binding site" evidence="12">
    <location>
        <position position="35"/>
    </location>
    <ligand>
        <name>[4Fe-4S] cluster</name>
        <dbReference type="ChEBI" id="CHEBI:49883"/>
        <label>1</label>
        <note>4Fe-4S-S-AdoMet</note>
    </ligand>
</feature>
<dbReference type="InterPro" id="IPR058240">
    <property type="entry name" value="rSAM_sf"/>
</dbReference>
<feature type="binding site" evidence="12">
    <location>
        <position position="277"/>
    </location>
    <ligand>
        <name>[4Fe-4S] cluster</name>
        <dbReference type="ChEBI" id="CHEBI:49883"/>
        <label>2</label>
        <note>4Fe-4S-substrate</note>
    </ligand>
</feature>
<accession>A0A3P1SIA4</accession>
<dbReference type="NCBIfam" id="TIGR02666">
    <property type="entry name" value="moaA"/>
    <property type="match status" value="1"/>
</dbReference>
<dbReference type="PANTHER" id="PTHR22960:SF0">
    <property type="entry name" value="MOLYBDENUM COFACTOR BIOSYNTHESIS PROTEIN 1"/>
    <property type="match status" value="1"/>
</dbReference>
<dbReference type="AlphaFoldDB" id="A0A3P1SIA4"/>
<dbReference type="InterPro" id="IPR006638">
    <property type="entry name" value="Elp3/MiaA/NifB-like_rSAM"/>
</dbReference>
<evidence type="ECO:0000256" key="1">
    <source>
        <dbReference type="ARBA" id="ARBA00012167"/>
    </source>
</evidence>
<sequence>MNTAAASDLTDGFGRRINYLRLSVTDRCDFRCVYCMNEDTQFLPRAKVLSIEELYSCAKAFTELGVDKIRLTGGEPLVRSGIVDLCRSISNLPNLRELVLTTNGSQLSHYAEPLRQAGVKRLNISLDSLSEQRFARLTRRHKLSQVIDGIDAAIAAGYEGIKLNAVIMKGRNEDEILDLVAFSRARAIDITFIEEMPLGDINAHSRAQSFCSSDEVHGVINREFPLLASTEKSGGPARYFRMADSVSRIGFISPYSHNFCASCNRLRMTVEGQLLLCLGNEKSLDLRSLLRRFPGEPEHLKTAIKAALINKPESHLFSHNDETQVVRFMNMTGG</sequence>
<feature type="binding site" evidence="12">
    <location>
        <position position="125"/>
    </location>
    <ligand>
        <name>S-adenosyl-L-methionine</name>
        <dbReference type="ChEBI" id="CHEBI:59789"/>
    </ligand>
</feature>
<dbReference type="Pfam" id="PF06463">
    <property type="entry name" value="Mob_synth_C"/>
    <property type="match status" value="1"/>
</dbReference>
<dbReference type="PANTHER" id="PTHR22960">
    <property type="entry name" value="MOLYBDOPTERIN COFACTOR SYNTHESIS PROTEIN A"/>
    <property type="match status" value="1"/>
</dbReference>
<dbReference type="SFLD" id="SFLDS00029">
    <property type="entry name" value="Radical_SAM"/>
    <property type="match status" value="1"/>
</dbReference>
<name>A0A3P1SIA4_9GAMM</name>
<feature type="binding site" evidence="12">
    <location>
        <position position="32"/>
    </location>
    <ligand>
        <name>[4Fe-4S] cluster</name>
        <dbReference type="ChEBI" id="CHEBI:49883"/>
        <label>1</label>
        <note>4Fe-4S-S-AdoMet</note>
    </ligand>
</feature>
<dbReference type="CDD" id="cd01335">
    <property type="entry name" value="Radical_SAM"/>
    <property type="match status" value="1"/>
</dbReference>
<comment type="pathway">
    <text evidence="12">Cofactor biosynthesis; molybdopterin biosynthesis.</text>
</comment>
<dbReference type="Gene3D" id="3.20.20.70">
    <property type="entry name" value="Aldolase class I"/>
    <property type="match status" value="1"/>
</dbReference>
<dbReference type="Pfam" id="PF04055">
    <property type="entry name" value="Radical_SAM"/>
    <property type="match status" value="1"/>
</dbReference>
<keyword evidence="7 12" id="KW-0411">Iron-sulfur</keyword>
<keyword evidence="2 12" id="KW-0004">4Fe-4S</keyword>
<evidence type="ECO:0000256" key="10">
    <source>
        <dbReference type="ARBA" id="ARBA00023239"/>
    </source>
</evidence>
<keyword evidence="8 12" id="KW-0342">GTP-binding</keyword>
<feature type="binding site" evidence="12">
    <location>
        <position position="28"/>
    </location>
    <ligand>
        <name>[4Fe-4S] cluster</name>
        <dbReference type="ChEBI" id="CHEBI:49883"/>
        <label>1</label>
        <note>4Fe-4S-S-AdoMet</note>
    </ligand>
</feature>
<dbReference type="CDD" id="cd21117">
    <property type="entry name" value="Twitch_MoaA"/>
    <property type="match status" value="1"/>
</dbReference>
<feature type="binding site" evidence="12">
    <location>
        <position position="70"/>
    </location>
    <ligand>
        <name>GTP</name>
        <dbReference type="ChEBI" id="CHEBI:37565"/>
    </ligand>
</feature>
<organism evidence="14 15">
    <name type="scientific">Amphritea balenae</name>
    <dbReference type="NCBI Taxonomy" id="452629"/>
    <lineage>
        <taxon>Bacteria</taxon>
        <taxon>Pseudomonadati</taxon>
        <taxon>Pseudomonadota</taxon>
        <taxon>Gammaproteobacteria</taxon>
        <taxon>Oceanospirillales</taxon>
        <taxon>Oceanospirillaceae</taxon>
        <taxon>Amphritea</taxon>
    </lineage>
</organism>
<dbReference type="PROSITE" id="PS51918">
    <property type="entry name" value="RADICAL_SAM"/>
    <property type="match status" value="1"/>
</dbReference>
<dbReference type="GO" id="GO:1904047">
    <property type="term" value="F:S-adenosyl-L-methionine binding"/>
    <property type="evidence" value="ECO:0007669"/>
    <property type="project" value="UniProtKB-UniRule"/>
</dbReference>
<dbReference type="SUPFAM" id="SSF102114">
    <property type="entry name" value="Radical SAM enzymes"/>
    <property type="match status" value="1"/>
</dbReference>
<feature type="binding site" evidence="12">
    <location>
        <position position="34"/>
    </location>
    <ligand>
        <name>S-adenosyl-L-methionine</name>
        <dbReference type="ChEBI" id="CHEBI:59789"/>
    </ligand>
</feature>
<comment type="catalytic activity">
    <reaction evidence="11 12">
        <text>GTP + AH2 + S-adenosyl-L-methionine = (8S)-3',8-cyclo-7,8-dihydroguanosine 5'-triphosphate + 5'-deoxyadenosine + L-methionine + A + H(+)</text>
        <dbReference type="Rhea" id="RHEA:49576"/>
        <dbReference type="ChEBI" id="CHEBI:13193"/>
        <dbReference type="ChEBI" id="CHEBI:15378"/>
        <dbReference type="ChEBI" id="CHEBI:17319"/>
        <dbReference type="ChEBI" id="CHEBI:17499"/>
        <dbReference type="ChEBI" id="CHEBI:37565"/>
        <dbReference type="ChEBI" id="CHEBI:57844"/>
        <dbReference type="ChEBI" id="CHEBI:59789"/>
        <dbReference type="ChEBI" id="CHEBI:131766"/>
        <dbReference type="EC" id="4.1.99.22"/>
    </reaction>
</comment>
<evidence type="ECO:0000256" key="11">
    <source>
        <dbReference type="ARBA" id="ARBA00048697"/>
    </source>
</evidence>
<dbReference type="SMART" id="SM00729">
    <property type="entry name" value="Elp3"/>
    <property type="match status" value="1"/>
</dbReference>
<evidence type="ECO:0000256" key="4">
    <source>
        <dbReference type="ARBA" id="ARBA00022723"/>
    </source>
</evidence>
<evidence type="ECO:0000313" key="14">
    <source>
        <dbReference type="EMBL" id="RRC96710.1"/>
    </source>
</evidence>
<dbReference type="GO" id="GO:0061799">
    <property type="term" value="F:cyclic pyranopterin monophosphate synthase activity"/>
    <property type="evidence" value="ECO:0007669"/>
    <property type="project" value="TreeGrafter"/>
</dbReference>
<dbReference type="PROSITE" id="PS01305">
    <property type="entry name" value="MOAA_NIFB_PQQE"/>
    <property type="match status" value="1"/>
</dbReference>
<evidence type="ECO:0000256" key="8">
    <source>
        <dbReference type="ARBA" id="ARBA00023134"/>
    </source>
</evidence>
<keyword evidence="4 12" id="KW-0479">Metal-binding</keyword>
<proteinExistence type="inferred from homology"/>
<dbReference type="InterPro" id="IPR050105">
    <property type="entry name" value="MoCo_biosynth_MoaA/MoaC"/>
</dbReference>
<dbReference type="EC" id="4.1.99.22" evidence="1 12"/>
<dbReference type="InterPro" id="IPR000385">
    <property type="entry name" value="MoaA_NifB_PqqE_Fe-S-bd_CS"/>
</dbReference>
<comment type="similarity">
    <text evidence="12">Belongs to the radical SAM superfamily. MoaA family.</text>
</comment>
<dbReference type="GO" id="GO:0006777">
    <property type="term" value="P:Mo-molybdopterin cofactor biosynthetic process"/>
    <property type="evidence" value="ECO:0007669"/>
    <property type="project" value="UniProtKB-UniRule"/>
</dbReference>
<gene>
    <name evidence="12 14" type="primary">moaA</name>
    <name evidence="14" type="ORF">EHS89_20810</name>
</gene>
<dbReference type="Proteomes" id="UP000267535">
    <property type="component" value="Unassembled WGS sequence"/>
</dbReference>
<dbReference type="InterPro" id="IPR013483">
    <property type="entry name" value="MoaA"/>
</dbReference>
<feature type="binding site" evidence="12">
    <location>
        <position position="101"/>
    </location>
    <ligand>
        <name>GTP</name>
        <dbReference type="ChEBI" id="CHEBI:37565"/>
    </ligand>
</feature>
<feature type="binding site" evidence="12">
    <location>
        <position position="260"/>
    </location>
    <ligand>
        <name>[4Fe-4S] cluster</name>
        <dbReference type="ChEBI" id="CHEBI:49883"/>
        <label>2</label>
        <note>4Fe-4S-substrate</note>
    </ligand>
</feature>
<feature type="domain" description="Radical SAM core" evidence="13">
    <location>
        <begin position="12"/>
        <end position="237"/>
    </location>
</feature>
<dbReference type="GO" id="GO:0046872">
    <property type="term" value="F:metal ion binding"/>
    <property type="evidence" value="ECO:0007669"/>
    <property type="project" value="UniProtKB-KW"/>
</dbReference>
<keyword evidence="9 12" id="KW-0501">Molybdenum cofactor biosynthesis</keyword>
<dbReference type="GO" id="GO:0061798">
    <property type="term" value="F:GTP 3',8'-cyclase activity"/>
    <property type="evidence" value="ECO:0007669"/>
    <property type="project" value="UniProtKB-UniRule"/>
</dbReference>